<organism evidence="1 2">
    <name type="scientific">Mortierella polycephala</name>
    <dbReference type="NCBI Taxonomy" id="41804"/>
    <lineage>
        <taxon>Eukaryota</taxon>
        <taxon>Fungi</taxon>
        <taxon>Fungi incertae sedis</taxon>
        <taxon>Mucoromycota</taxon>
        <taxon>Mortierellomycotina</taxon>
        <taxon>Mortierellomycetes</taxon>
        <taxon>Mortierellales</taxon>
        <taxon>Mortierellaceae</taxon>
        <taxon>Mortierella</taxon>
    </lineage>
</organism>
<accession>A0A9P6PI77</accession>
<dbReference type="Proteomes" id="UP000726737">
    <property type="component" value="Unassembled WGS sequence"/>
</dbReference>
<reference evidence="1" key="1">
    <citation type="journal article" date="2020" name="Fungal Divers.">
        <title>Resolving the Mortierellaceae phylogeny through synthesis of multi-gene phylogenetics and phylogenomics.</title>
        <authorList>
            <person name="Vandepol N."/>
            <person name="Liber J."/>
            <person name="Desiro A."/>
            <person name="Na H."/>
            <person name="Kennedy M."/>
            <person name="Barry K."/>
            <person name="Grigoriev I.V."/>
            <person name="Miller A.N."/>
            <person name="O'Donnell K."/>
            <person name="Stajich J.E."/>
            <person name="Bonito G."/>
        </authorList>
    </citation>
    <scope>NUCLEOTIDE SEQUENCE</scope>
    <source>
        <strain evidence="1">KOD948</strain>
    </source>
</reference>
<name>A0A9P6PI77_9FUNG</name>
<keyword evidence="2" id="KW-1185">Reference proteome</keyword>
<comment type="caution">
    <text evidence="1">The sequence shown here is derived from an EMBL/GenBank/DDBJ whole genome shotgun (WGS) entry which is preliminary data.</text>
</comment>
<protein>
    <submittedName>
        <fullName evidence="1">Uncharacterized protein</fullName>
    </submittedName>
</protein>
<dbReference type="EMBL" id="JAAAJA010001516">
    <property type="protein sequence ID" value="KAG0247224.1"/>
    <property type="molecule type" value="Genomic_DNA"/>
</dbReference>
<evidence type="ECO:0000313" key="1">
    <source>
        <dbReference type="EMBL" id="KAG0247224.1"/>
    </source>
</evidence>
<evidence type="ECO:0000313" key="2">
    <source>
        <dbReference type="Proteomes" id="UP000726737"/>
    </source>
</evidence>
<proteinExistence type="predicted"/>
<sequence length="336" mass="39060">MYESESLLNLKVVDLLCNSKCLWISRTLSANRTESIHRQLQEEGYHGICEKRDIAKNINTLMANLDCFIYTPTISVRQMMRRVQHVKSRTYLRFIQQMVDAGSTVHGVEGRAAKDNPILESQKEKLEMIKDEHTQQVADAKYLTKDDFLKLHRASELTPADKHAVSKYLLMNAYDITAPEIVAPQWVKTYDNEWEKRVYKNLRDMLGAVQRPERFSQMHYGSIDEGILSQALHKLAESRYVKLRYAVDIMMPCRFADTFAHNKVPAQELRDSIDTIWGDIVDEMGNMCMTLGKEKPRHNNWTFKNQLGFLNTALYDVLDMKIMVANKRRIARCHEP</sequence>
<gene>
    <name evidence="1" type="ORF">BG011_001838</name>
</gene>
<dbReference type="OrthoDB" id="2373574at2759"/>
<dbReference type="AlphaFoldDB" id="A0A9P6PI77"/>